<dbReference type="Proteomes" id="UP000814128">
    <property type="component" value="Unassembled WGS sequence"/>
</dbReference>
<evidence type="ECO:0000313" key="1">
    <source>
        <dbReference type="EMBL" id="KAI0035083.1"/>
    </source>
</evidence>
<name>A0ACB8QTC3_9AGAM</name>
<reference evidence="1" key="1">
    <citation type="submission" date="2021-02" db="EMBL/GenBank/DDBJ databases">
        <authorList>
            <consortium name="DOE Joint Genome Institute"/>
            <person name="Ahrendt S."/>
            <person name="Looney B.P."/>
            <person name="Miyauchi S."/>
            <person name="Morin E."/>
            <person name="Drula E."/>
            <person name="Courty P.E."/>
            <person name="Chicoki N."/>
            <person name="Fauchery L."/>
            <person name="Kohler A."/>
            <person name="Kuo A."/>
            <person name="Labutti K."/>
            <person name="Pangilinan J."/>
            <person name="Lipzen A."/>
            <person name="Riley R."/>
            <person name="Andreopoulos W."/>
            <person name="He G."/>
            <person name="Johnson J."/>
            <person name="Barry K.W."/>
            <person name="Grigoriev I.V."/>
            <person name="Nagy L."/>
            <person name="Hibbett D."/>
            <person name="Henrissat B."/>
            <person name="Matheny P.B."/>
            <person name="Labbe J."/>
            <person name="Martin F."/>
        </authorList>
    </citation>
    <scope>NUCLEOTIDE SEQUENCE</scope>
    <source>
        <strain evidence="1">EC-137</strain>
    </source>
</reference>
<protein>
    <submittedName>
        <fullName evidence="1">Kinase-like domain-containing protein</fullName>
    </submittedName>
</protein>
<accession>A0ACB8QTC3</accession>
<comment type="caution">
    <text evidence="1">The sequence shown here is derived from an EMBL/GenBank/DDBJ whole genome shotgun (WGS) entry which is preliminary data.</text>
</comment>
<organism evidence="1 2">
    <name type="scientific">Vararia minispora EC-137</name>
    <dbReference type="NCBI Taxonomy" id="1314806"/>
    <lineage>
        <taxon>Eukaryota</taxon>
        <taxon>Fungi</taxon>
        <taxon>Dikarya</taxon>
        <taxon>Basidiomycota</taxon>
        <taxon>Agaricomycotina</taxon>
        <taxon>Agaricomycetes</taxon>
        <taxon>Russulales</taxon>
        <taxon>Lachnocladiaceae</taxon>
        <taxon>Vararia</taxon>
    </lineage>
</organism>
<evidence type="ECO:0000313" key="2">
    <source>
        <dbReference type="Proteomes" id="UP000814128"/>
    </source>
</evidence>
<keyword evidence="2" id="KW-1185">Reference proteome</keyword>
<dbReference type="EMBL" id="MU273490">
    <property type="protein sequence ID" value="KAI0035083.1"/>
    <property type="molecule type" value="Genomic_DNA"/>
</dbReference>
<proteinExistence type="predicted"/>
<reference evidence="1" key="2">
    <citation type="journal article" date="2022" name="New Phytol.">
        <title>Evolutionary transition to the ectomycorrhizal habit in the genomes of a hyperdiverse lineage of mushroom-forming fungi.</title>
        <authorList>
            <person name="Looney B."/>
            <person name="Miyauchi S."/>
            <person name="Morin E."/>
            <person name="Drula E."/>
            <person name="Courty P.E."/>
            <person name="Kohler A."/>
            <person name="Kuo A."/>
            <person name="LaButti K."/>
            <person name="Pangilinan J."/>
            <person name="Lipzen A."/>
            <person name="Riley R."/>
            <person name="Andreopoulos W."/>
            <person name="He G."/>
            <person name="Johnson J."/>
            <person name="Nolan M."/>
            <person name="Tritt A."/>
            <person name="Barry K.W."/>
            <person name="Grigoriev I.V."/>
            <person name="Nagy L.G."/>
            <person name="Hibbett D."/>
            <person name="Henrissat B."/>
            <person name="Matheny P.B."/>
            <person name="Labbe J."/>
            <person name="Martin F.M."/>
        </authorList>
    </citation>
    <scope>NUCLEOTIDE SEQUENCE</scope>
    <source>
        <strain evidence="1">EC-137</strain>
    </source>
</reference>
<sequence length="339" mass="38508">MGHWPPAAAAAAAADDDDDDDDDDSDVESATSFTSDDEDSSNRRQTPYWQEHRQLLHSRGFRLNTARNVRQYYEAYWANNPDPHRRGCAEYQRARALHPDALCGDPGLPDNLFRGQRVSDGKRIIVKAVCLRSREAEIMRCLSTAPLRNDPRNHCIPVVDIIPVPSHNITLIVMEEWSSELIPDAPCCLHLFLNALQSCITHMVFMHEHHIAHLDISLRNLVTDYNGHYACINYELSQSFAGIANPRICTLRATEVPPELERGESSDPFKVDVWAMGILMLRAGHLTNNLIPELIEVIQPMLNEHPSRRPNALTVLRKFDEMIPKIHPSHLSCQINRRP</sequence>
<gene>
    <name evidence="1" type="ORF">K488DRAFT_44084</name>
</gene>